<evidence type="ECO:0000259" key="8">
    <source>
        <dbReference type="Pfam" id="PF11967"/>
    </source>
</evidence>
<proteinExistence type="inferred from homology"/>
<evidence type="ECO:0000256" key="7">
    <source>
        <dbReference type="HAMAP-Rule" id="MF_00201"/>
    </source>
</evidence>
<dbReference type="SUPFAM" id="SSF57863">
    <property type="entry name" value="ArfGap/RecO-like zinc finger"/>
    <property type="match status" value="1"/>
</dbReference>
<keyword evidence="5 7" id="KW-0234">DNA repair</keyword>
<feature type="domain" description="DNA replication/recombination mediator RecO N-terminal" evidence="8">
    <location>
        <begin position="1"/>
        <end position="71"/>
    </location>
</feature>
<accession>A0A1G5MZT7</accession>
<dbReference type="Pfam" id="PF02565">
    <property type="entry name" value="RecO_C"/>
    <property type="match status" value="1"/>
</dbReference>
<comment type="similarity">
    <text evidence="1 7">Belongs to the RecO family.</text>
</comment>
<dbReference type="HAMAP" id="MF_00201">
    <property type="entry name" value="RecO"/>
    <property type="match status" value="1"/>
</dbReference>
<dbReference type="GO" id="GO:0006310">
    <property type="term" value="P:DNA recombination"/>
    <property type="evidence" value="ECO:0007669"/>
    <property type="project" value="UniProtKB-UniRule"/>
</dbReference>
<sequence>MEWSEHGIVLSTRRHGEADIILEVMTEARGRHLGLVKGGRSRRQRPILQPGNTLSLTWRARLDAHLGNFRAEPIIERAAAIMADRTASYGMQLLSAHFRLLPERDPHPALHAALRTLLDGALSADAARAGFAAGMVHFEIMLLEELGVGLDLTACAATGTTEQLVYVSPKSGRAVSEGAGAPYRDRLLPLPAFLRAEGDEAPPDEEDLAAGFAITGLFLERHVLAPRGLGLPEMRQAFIRTALARP</sequence>
<dbReference type="SUPFAM" id="SSF50249">
    <property type="entry name" value="Nucleic acid-binding proteins"/>
    <property type="match status" value="1"/>
</dbReference>
<dbReference type="GO" id="GO:0006302">
    <property type="term" value="P:double-strand break repair"/>
    <property type="evidence" value="ECO:0007669"/>
    <property type="project" value="TreeGrafter"/>
</dbReference>
<dbReference type="RefSeq" id="WP_092810707.1">
    <property type="nucleotide sequence ID" value="NZ_FMVW01000002.1"/>
</dbReference>
<dbReference type="GO" id="GO:0043590">
    <property type="term" value="C:bacterial nucleoid"/>
    <property type="evidence" value="ECO:0007669"/>
    <property type="project" value="TreeGrafter"/>
</dbReference>
<evidence type="ECO:0000256" key="1">
    <source>
        <dbReference type="ARBA" id="ARBA00007452"/>
    </source>
</evidence>
<evidence type="ECO:0000256" key="4">
    <source>
        <dbReference type="ARBA" id="ARBA00023172"/>
    </source>
</evidence>
<name>A0A1G5MZT7_AFIMA</name>
<comment type="function">
    <text evidence="7">Involved in DNA repair and RecF pathway recombination.</text>
</comment>
<evidence type="ECO:0000313" key="9">
    <source>
        <dbReference type="EMBL" id="SCZ30613.1"/>
    </source>
</evidence>
<dbReference type="InterPro" id="IPR003717">
    <property type="entry name" value="RecO"/>
</dbReference>
<reference evidence="9 10" key="1">
    <citation type="submission" date="2016-10" db="EMBL/GenBank/DDBJ databases">
        <authorList>
            <person name="de Groot N.N."/>
        </authorList>
    </citation>
    <scope>NUCLEOTIDE SEQUENCE [LARGE SCALE GENOMIC DNA]</scope>
    <source>
        <strain evidence="9 10">DSM 2698</strain>
    </source>
</reference>
<dbReference type="Gene3D" id="1.20.1440.120">
    <property type="entry name" value="Recombination protein O, C-terminal domain"/>
    <property type="match status" value="1"/>
</dbReference>
<evidence type="ECO:0000256" key="3">
    <source>
        <dbReference type="ARBA" id="ARBA00022763"/>
    </source>
</evidence>
<gene>
    <name evidence="7" type="primary">recO</name>
    <name evidence="9" type="ORF">SAMN03080610_01274</name>
</gene>
<dbReference type="STRING" id="1120955.SAMN03080610_01274"/>
<dbReference type="Proteomes" id="UP000199347">
    <property type="component" value="Unassembled WGS sequence"/>
</dbReference>
<dbReference type="EMBL" id="FMVW01000002">
    <property type="protein sequence ID" value="SCZ30613.1"/>
    <property type="molecule type" value="Genomic_DNA"/>
</dbReference>
<dbReference type="InterPro" id="IPR037278">
    <property type="entry name" value="ARFGAP/RecO"/>
</dbReference>
<protein>
    <recommendedName>
        <fullName evidence="2 7">DNA repair protein RecO</fullName>
    </recommendedName>
    <alternativeName>
        <fullName evidence="6 7">Recombination protein O</fullName>
    </alternativeName>
</protein>
<dbReference type="Gene3D" id="2.40.50.140">
    <property type="entry name" value="Nucleic acid-binding proteins"/>
    <property type="match status" value="1"/>
</dbReference>
<keyword evidence="10" id="KW-1185">Reference proteome</keyword>
<keyword evidence="4 7" id="KW-0233">DNA recombination</keyword>
<organism evidence="9 10">
    <name type="scientific">Afifella marina DSM 2698</name>
    <dbReference type="NCBI Taxonomy" id="1120955"/>
    <lineage>
        <taxon>Bacteria</taxon>
        <taxon>Pseudomonadati</taxon>
        <taxon>Pseudomonadota</taxon>
        <taxon>Alphaproteobacteria</taxon>
        <taxon>Hyphomicrobiales</taxon>
        <taxon>Afifellaceae</taxon>
        <taxon>Afifella</taxon>
    </lineage>
</organism>
<evidence type="ECO:0000256" key="5">
    <source>
        <dbReference type="ARBA" id="ARBA00023204"/>
    </source>
</evidence>
<dbReference type="PANTHER" id="PTHR33991">
    <property type="entry name" value="DNA REPAIR PROTEIN RECO"/>
    <property type="match status" value="1"/>
</dbReference>
<keyword evidence="3 7" id="KW-0227">DNA damage</keyword>
<dbReference type="OrthoDB" id="9804792at2"/>
<dbReference type="InterPro" id="IPR042242">
    <property type="entry name" value="RecO_C"/>
</dbReference>
<dbReference type="PANTHER" id="PTHR33991:SF1">
    <property type="entry name" value="DNA REPAIR PROTEIN RECO"/>
    <property type="match status" value="1"/>
</dbReference>
<dbReference type="NCBIfam" id="TIGR00613">
    <property type="entry name" value="reco"/>
    <property type="match status" value="1"/>
</dbReference>
<evidence type="ECO:0000256" key="6">
    <source>
        <dbReference type="ARBA" id="ARBA00033409"/>
    </source>
</evidence>
<dbReference type="Pfam" id="PF11967">
    <property type="entry name" value="RecO_N"/>
    <property type="match status" value="1"/>
</dbReference>
<dbReference type="InterPro" id="IPR012340">
    <property type="entry name" value="NA-bd_OB-fold"/>
</dbReference>
<dbReference type="AlphaFoldDB" id="A0A1G5MZT7"/>
<evidence type="ECO:0000313" key="10">
    <source>
        <dbReference type="Proteomes" id="UP000199347"/>
    </source>
</evidence>
<dbReference type="InterPro" id="IPR022572">
    <property type="entry name" value="DNA_rep/recomb_RecO_N"/>
</dbReference>
<evidence type="ECO:0000256" key="2">
    <source>
        <dbReference type="ARBA" id="ARBA00021310"/>
    </source>
</evidence>